<accession>A0A6S6Z6G5</accession>
<dbReference type="InterPro" id="IPR001123">
    <property type="entry name" value="LeuE-type"/>
</dbReference>
<organism evidence="7 8">
    <name type="scientific">Achromobacter pestifer</name>
    <dbReference type="NCBI Taxonomy" id="1353889"/>
    <lineage>
        <taxon>Bacteria</taxon>
        <taxon>Pseudomonadati</taxon>
        <taxon>Pseudomonadota</taxon>
        <taxon>Betaproteobacteria</taxon>
        <taxon>Burkholderiales</taxon>
        <taxon>Alcaligenaceae</taxon>
        <taxon>Achromobacter</taxon>
    </lineage>
</organism>
<sequence>MFPIDTLITFFGISVALALTPGPDNLFVLMQSAIWGRKAGMLVVLGLCTGLLAHTAAVALGLAAVFAASPMAFTVLKLAGAAYLTYLAWQILRAPVESETGKRPDRLKPAALYRRGIVMNLTNPKVLLFFFAFLPQFTSPTQGPVALQIMQLGAVFMVTTLLVFGAIAFFSGAFGELLQRSVTAKRWLNRIAALVFVGLALRLATTSR</sequence>
<feature type="transmembrane region" description="Helical" evidence="6">
    <location>
        <begin position="187"/>
        <end position="205"/>
    </location>
</feature>
<evidence type="ECO:0000256" key="3">
    <source>
        <dbReference type="ARBA" id="ARBA00022692"/>
    </source>
</evidence>
<feature type="transmembrane region" description="Helical" evidence="6">
    <location>
        <begin position="112"/>
        <end position="134"/>
    </location>
</feature>
<dbReference type="RefSeq" id="WP_175175815.1">
    <property type="nucleotide sequence ID" value="NZ_CADIJX010000004.1"/>
</dbReference>
<proteinExistence type="predicted"/>
<evidence type="ECO:0000256" key="4">
    <source>
        <dbReference type="ARBA" id="ARBA00022989"/>
    </source>
</evidence>
<reference evidence="7 8" key="1">
    <citation type="submission" date="2020-04" db="EMBL/GenBank/DDBJ databases">
        <authorList>
            <person name="De Canck E."/>
        </authorList>
    </citation>
    <scope>NUCLEOTIDE SEQUENCE [LARGE SCALE GENOMIC DNA]</scope>
    <source>
        <strain evidence="7 8">LMG 3431</strain>
    </source>
</reference>
<keyword evidence="8" id="KW-1185">Reference proteome</keyword>
<feature type="transmembrane region" description="Helical" evidence="6">
    <location>
        <begin position="154"/>
        <end position="175"/>
    </location>
</feature>
<evidence type="ECO:0000313" key="8">
    <source>
        <dbReference type="Proteomes" id="UP000494108"/>
    </source>
</evidence>
<dbReference type="EMBL" id="CADIJX010000004">
    <property type="protein sequence ID" value="CAB3664730.1"/>
    <property type="molecule type" value="Genomic_DNA"/>
</dbReference>
<keyword evidence="4 6" id="KW-1133">Transmembrane helix</keyword>
<name>A0A6S6Z6G5_9BURK</name>
<gene>
    <name evidence="7" type="primary">leuE_3</name>
    <name evidence="7" type="ORF">LMG3431_03533</name>
</gene>
<dbReference type="PANTHER" id="PTHR30086:SF20">
    <property type="entry name" value="ARGININE EXPORTER PROTEIN ARGO-RELATED"/>
    <property type="match status" value="1"/>
</dbReference>
<dbReference type="GO" id="GO:0005886">
    <property type="term" value="C:plasma membrane"/>
    <property type="evidence" value="ECO:0007669"/>
    <property type="project" value="UniProtKB-SubCell"/>
</dbReference>
<feature type="transmembrane region" description="Helical" evidence="6">
    <location>
        <begin position="6"/>
        <end position="30"/>
    </location>
</feature>
<dbReference type="Proteomes" id="UP000494108">
    <property type="component" value="Unassembled WGS sequence"/>
</dbReference>
<comment type="subcellular location">
    <subcellularLocation>
        <location evidence="1">Cell membrane</location>
        <topology evidence="1">Multi-pass membrane protein</topology>
    </subcellularLocation>
</comment>
<dbReference type="Pfam" id="PF01810">
    <property type="entry name" value="LysE"/>
    <property type="match status" value="1"/>
</dbReference>
<evidence type="ECO:0000256" key="1">
    <source>
        <dbReference type="ARBA" id="ARBA00004651"/>
    </source>
</evidence>
<keyword evidence="5 6" id="KW-0472">Membrane</keyword>
<evidence type="ECO:0000256" key="2">
    <source>
        <dbReference type="ARBA" id="ARBA00022475"/>
    </source>
</evidence>
<dbReference type="PIRSF" id="PIRSF006324">
    <property type="entry name" value="LeuE"/>
    <property type="match status" value="1"/>
</dbReference>
<evidence type="ECO:0000256" key="6">
    <source>
        <dbReference type="SAM" id="Phobius"/>
    </source>
</evidence>
<dbReference type="PANTHER" id="PTHR30086">
    <property type="entry name" value="ARGININE EXPORTER PROTEIN ARGO"/>
    <property type="match status" value="1"/>
</dbReference>
<evidence type="ECO:0000256" key="5">
    <source>
        <dbReference type="ARBA" id="ARBA00023136"/>
    </source>
</evidence>
<dbReference type="GO" id="GO:0015171">
    <property type="term" value="F:amino acid transmembrane transporter activity"/>
    <property type="evidence" value="ECO:0007669"/>
    <property type="project" value="TreeGrafter"/>
</dbReference>
<protein>
    <submittedName>
        <fullName evidence="7">Leucine efflux protein</fullName>
    </submittedName>
</protein>
<feature type="transmembrane region" description="Helical" evidence="6">
    <location>
        <begin position="72"/>
        <end position="92"/>
    </location>
</feature>
<keyword evidence="2" id="KW-1003">Cell membrane</keyword>
<feature type="transmembrane region" description="Helical" evidence="6">
    <location>
        <begin position="42"/>
        <end position="66"/>
    </location>
</feature>
<keyword evidence="3 6" id="KW-0812">Transmembrane</keyword>
<evidence type="ECO:0000313" key="7">
    <source>
        <dbReference type="EMBL" id="CAB3664730.1"/>
    </source>
</evidence>
<dbReference type="AlphaFoldDB" id="A0A6S6Z6G5"/>